<name>A6HNU8_RAT</name>
<organism evidence="2 3">
    <name type="scientific">Rattus norvegicus</name>
    <name type="common">Rat</name>
    <dbReference type="NCBI Taxonomy" id="10116"/>
    <lineage>
        <taxon>Eukaryota</taxon>
        <taxon>Metazoa</taxon>
        <taxon>Chordata</taxon>
        <taxon>Craniata</taxon>
        <taxon>Vertebrata</taxon>
        <taxon>Euteleostomi</taxon>
        <taxon>Mammalia</taxon>
        <taxon>Eutheria</taxon>
        <taxon>Euarchontoglires</taxon>
        <taxon>Glires</taxon>
        <taxon>Rodentia</taxon>
        <taxon>Myomorpha</taxon>
        <taxon>Muroidea</taxon>
        <taxon>Muridae</taxon>
        <taxon>Murinae</taxon>
        <taxon>Rattus</taxon>
    </lineage>
</organism>
<evidence type="ECO:0000313" key="2">
    <source>
        <dbReference type="EMBL" id="EDL79699.1"/>
    </source>
</evidence>
<sequence>ENRNKEQLEKSCSQGGDNNSPPGQLLPFSFQAAWHWAPFIS</sequence>
<dbReference type="Proteomes" id="UP000234681">
    <property type="component" value="Chromosome 3"/>
</dbReference>
<accession>A6HNU8</accession>
<proteinExistence type="predicted"/>
<gene>
    <name evidence="2" type="ORF">rCG_26495</name>
</gene>
<protein>
    <submittedName>
        <fullName evidence="2">RCG26495</fullName>
    </submittedName>
</protein>
<feature type="non-terminal residue" evidence="2">
    <location>
        <position position="1"/>
    </location>
</feature>
<dbReference type="AlphaFoldDB" id="A6HNU8"/>
<reference evidence="3" key="1">
    <citation type="submission" date="2005-09" db="EMBL/GenBank/DDBJ databases">
        <authorList>
            <person name="Mural R.J."/>
            <person name="Li P.W."/>
            <person name="Adams M.D."/>
            <person name="Amanatides P.G."/>
            <person name="Baden-Tillson H."/>
            <person name="Barnstead M."/>
            <person name="Chin S.H."/>
            <person name="Dew I."/>
            <person name="Evans C.A."/>
            <person name="Ferriera S."/>
            <person name="Flanigan M."/>
            <person name="Fosler C."/>
            <person name="Glodek A."/>
            <person name="Gu Z."/>
            <person name="Holt R.A."/>
            <person name="Jennings D."/>
            <person name="Kraft C.L."/>
            <person name="Lu F."/>
            <person name="Nguyen T."/>
            <person name="Nusskern D.R."/>
            <person name="Pfannkoch C.M."/>
            <person name="Sitter C."/>
            <person name="Sutton G.G."/>
            <person name="Venter J.C."/>
            <person name="Wang Z."/>
            <person name="Woodage T."/>
            <person name="Zheng X.H."/>
            <person name="Zhong F."/>
        </authorList>
    </citation>
    <scope>NUCLEOTIDE SEQUENCE [LARGE SCALE GENOMIC DNA]</scope>
    <source>
        <strain>BN</strain>
        <strain evidence="3">Sprague-Dawley</strain>
    </source>
</reference>
<evidence type="ECO:0000256" key="1">
    <source>
        <dbReference type="SAM" id="MobiDB-lite"/>
    </source>
</evidence>
<feature type="region of interest" description="Disordered" evidence="1">
    <location>
        <begin position="1"/>
        <end position="25"/>
    </location>
</feature>
<evidence type="ECO:0000313" key="3">
    <source>
        <dbReference type="Proteomes" id="UP000234681"/>
    </source>
</evidence>
<dbReference type="EMBL" id="CH473949">
    <property type="protein sequence ID" value="EDL79699.1"/>
    <property type="molecule type" value="Genomic_DNA"/>
</dbReference>
<feature type="compositionally biased region" description="Polar residues" evidence="1">
    <location>
        <begin position="10"/>
        <end position="22"/>
    </location>
</feature>
<feature type="non-terminal residue" evidence="2">
    <location>
        <position position="41"/>
    </location>
</feature>